<organism evidence="2 3">
    <name type="scientific">Paracoccus kondratievae</name>
    <dbReference type="NCBI Taxonomy" id="135740"/>
    <lineage>
        <taxon>Bacteria</taxon>
        <taxon>Pseudomonadati</taxon>
        <taxon>Pseudomonadota</taxon>
        <taxon>Alphaproteobacteria</taxon>
        <taxon>Rhodobacterales</taxon>
        <taxon>Paracoccaceae</taxon>
        <taxon>Paracoccus</taxon>
    </lineage>
</organism>
<name>A0AAD3RSF5_9RHOB</name>
<dbReference type="EMBL" id="BSFH01000005">
    <property type="protein sequence ID" value="GLK62549.1"/>
    <property type="molecule type" value="Genomic_DNA"/>
</dbReference>
<reference evidence="2" key="1">
    <citation type="journal article" date="2014" name="Int. J. Syst. Evol. Microbiol.">
        <title>Complete genome sequence of Corynebacterium casei LMG S-19264T (=DSM 44701T), isolated from a smear-ripened cheese.</title>
        <authorList>
            <consortium name="US DOE Joint Genome Institute (JGI-PGF)"/>
            <person name="Walter F."/>
            <person name="Albersmeier A."/>
            <person name="Kalinowski J."/>
            <person name="Ruckert C."/>
        </authorList>
    </citation>
    <scope>NUCLEOTIDE SEQUENCE</scope>
    <source>
        <strain evidence="2">VKM B-2222</strain>
    </source>
</reference>
<sequence>MDMQGRAGLAFSSDNEDEELPMTRPIMLFSGALALLVLTACTQPSQTQNAPKAEVIDPATGQPVIAGPDLTGTAPRTPGKTITTAARPSPAARTAAEFDTTTREQKAAAAAPPAAAERRLGATVASLGDPSQPGFWIKTPLAKSEADGRIVNPENGKSAKVRLIPLGGPASGGSQVSLPALQLIGVSLTDLPTIEVYGN</sequence>
<proteinExistence type="predicted"/>
<evidence type="ECO:0000313" key="2">
    <source>
        <dbReference type="EMBL" id="GLK62549.1"/>
    </source>
</evidence>
<dbReference type="Proteomes" id="UP001143349">
    <property type="component" value="Unassembled WGS sequence"/>
</dbReference>
<gene>
    <name evidence="2" type="ORF">GCM10017635_00170</name>
</gene>
<evidence type="ECO:0000256" key="1">
    <source>
        <dbReference type="SAM" id="MobiDB-lite"/>
    </source>
</evidence>
<evidence type="ECO:0000313" key="3">
    <source>
        <dbReference type="Proteomes" id="UP001143349"/>
    </source>
</evidence>
<feature type="compositionally biased region" description="Low complexity" evidence="1">
    <location>
        <begin position="83"/>
        <end position="95"/>
    </location>
</feature>
<dbReference type="AlphaFoldDB" id="A0AAD3RSF5"/>
<keyword evidence="3" id="KW-1185">Reference proteome</keyword>
<feature type="region of interest" description="Disordered" evidence="1">
    <location>
        <begin position="49"/>
        <end position="115"/>
    </location>
</feature>
<reference evidence="2" key="2">
    <citation type="submission" date="2023-01" db="EMBL/GenBank/DDBJ databases">
        <authorList>
            <person name="Sun Q."/>
            <person name="Evtushenko L."/>
        </authorList>
    </citation>
    <scope>NUCLEOTIDE SEQUENCE</scope>
    <source>
        <strain evidence="2">VKM B-2222</strain>
    </source>
</reference>
<protein>
    <recommendedName>
        <fullName evidence="4">D-galactarate dehydratase</fullName>
    </recommendedName>
</protein>
<evidence type="ECO:0008006" key="4">
    <source>
        <dbReference type="Google" id="ProtNLM"/>
    </source>
</evidence>
<accession>A0AAD3RSF5</accession>
<comment type="caution">
    <text evidence="2">The sequence shown here is derived from an EMBL/GenBank/DDBJ whole genome shotgun (WGS) entry which is preliminary data.</text>
</comment>